<dbReference type="RefSeq" id="XP_028574398.1">
    <property type="nucleotide sequence ID" value="XM_028718565.1"/>
</dbReference>
<feature type="region of interest" description="Disordered" evidence="1">
    <location>
        <begin position="206"/>
        <end position="305"/>
    </location>
</feature>
<feature type="compositionally biased region" description="Polar residues" evidence="1">
    <location>
        <begin position="230"/>
        <end position="250"/>
    </location>
</feature>
<reference evidence="2 3" key="1">
    <citation type="journal article" date="2019" name="Proc. Natl. Acad. Sci. U.S.A.">
        <title>Regulatory changes in pterin and carotenoid genes underlie balanced color polymorphisms in the wall lizard.</title>
        <authorList>
            <person name="Andrade P."/>
            <person name="Pinho C."/>
            <person name="Perez I de Lanuza G."/>
            <person name="Afonso S."/>
            <person name="Brejcha J."/>
            <person name="Rubin C.J."/>
            <person name="Wallerman O."/>
            <person name="Pereira P."/>
            <person name="Sabatino S.J."/>
            <person name="Bellati A."/>
            <person name="Pellitteri-Rosa D."/>
            <person name="Bosakova Z."/>
            <person name="Bunikis I."/>
            <person name="Carretero M.A."/>
            <person name="Feiner N."/>
            <person name="Marsik P."/>
            <person name="Pauperio F."/>
            <person name="Salvi D."/>
            <person name="Soler L."/>
            <person name="While G.M."/>
            <person name="Uller T."/>
            <person name="Font E."/>
            <person name="Andersson L."/>
            <person name="Carneiro M."/>
        </authorList>
    </citation>
    <scope>NUCLEOTIDE SEQUENCE</scope>
</reference>
<evidence type="ECO:0000313" key="2">
    <source>
        <dbReference type="Ensembl" id="ENSPMRP00000002774.1"/>
    </source>
</evidence>
<dbReference type="Ensembl" id="ENSPMRT00000002976.1">
    <property type="protein sequence ID" value="ENSPMRP00000002774.1"/>
    <property type="gene ID" value="ENSPMRG00000001997.1"/>
</dbReference>
<evidence type="ECO:0000256" key="1">
    <source>
        <dbReference type="SAM" id="MobiDB-lite"/>
    </source>
</evidence>
<dbReference type="GO" id="GO:0005881">
    <property type="term" value="C:cytoplasmic microtubule"/>
    <property type="evidence" value="ECO:0007669"/>
    <property type="project" value="Ensembl"/>
</dbReference>
<dbReference type="GO" id="GO:0005886">
    <property type="term" value="C:plasma membrane"/>
    <property type="evidence" value="ECO:0007669"/>
    <property type="project" value="Ensembl"/>
</dbReference>
<dbReference type="OrthoDB" id="434647at2759"/>
<feature type="region of interest" description="Disordered" evidence="1">
    <location>
        <begin position="1"/>
        <end position="38"/>
    </location>
</feature>
<gene>
    <name evidence="2" type="primary">REEP2</name>
</gene>
<dbReference type="Proteomes" id="UP000472272">
    <property type="component" value="Chromosome 2"/>
</dbReference>
<dbReference type="GO" id="GO:0071786">
    <property type="term" value="P:endoplasmic reticulum tubular network organization"/>
    <property type="evidence" value="ECO:0007669"/>
    <property type="project" value="Ensembl"/>
</dbReference>
<feature type="compositionally biased region" description="Polar residues" evidence="1">
    <location>
        <begin position="296"/>
        <end position="305"/>
    </location>
</feature>
<reference evidence="2" key="3">
    <citation type="submission" date="2025-09" db="UniProtKB">
        <authorList>
            <consortium name="Ensembl"/>
        </authorList>
    </citation>
    <scope>IDENTIFICATION</scope>
</reference>
<organism evidence="2 3">
    <name type="scientific">Podarcis muralis</name>
    <name type="common">Wall lizard</name>
    <name type="synonym">Lacerta muralis</name>
    <dbReference type="NCBI Taxonomy" id="64176"/>
    <lineage>
        <taxon>Eukaryota</taxon>
        <taxon>Metazoa</taxon>
        <taxon>Chordata</taxon>
        <taxon>Craniata</taxon>
        <taxon>Vertebrata</taxon>
        <taxon>Euteleostomi</taxon>
        <taxon>Lepidosauria</taxon>
        <taxon>Squamata</taxon>
        <taxon>Bifurcata</taxon>
        <taxon>Unidentata</taxon>
        <taxon>Episquamata</taxon>
        <taxon>Laterata</taxon>
        <taxon>Lacertibaenia</taxon>
        <taxon>Lacertidae</taxon>
        <taxon>Podarcis</taxon>
    </lineage>
</organism>
<dbReference type="GO" id="GO:0032596">
    <property type="term" value="P:protein transport into membrane raft"/>
    <property type="evidence" value="ECO:0007669"/>
    <property type="project" value="Ensembl"/>
</dbReference>
<name>A0A670HSR3_PODMU</name>
<dbReference type="GeneID" id="114591478"/>
<dbReference type="AlphaFoldDB" id="A0A670HSR3"/>
<feature type="compositionally biased region" description="Basic and acidic residues" evidence="1">
    <location>
        <begin position="251"/>
        <end position="265"/>
    </location>
</feature>
<dbReference type="GO" id="GO:0031883">
    <property type="term" value="F:taste receptor binding"/>
    <property type="evidence" value="ECO:0007669"/>
    <property type="project" value="Ensembl"/>
</dbReference>
<dbReference type="KEGG" id="pmua:114591478"/>
<dbReference type="CTD" id="51308"/>
<keyword evidence="3" id="KW-1185">Reference proteome</keyword>
<dbReference type="GeneTree" id="ENSGT00940000160001"/>
<reference evidence="2" key="2">
    <citation type="submission" date="2025-08" db="UniProtKB">
        <authorList>
            <consortium name="Ensembl"/>
        </authorList>
    </citation>
    <scope>IDENTIFICATION</scope>
</reference>
<sequence>MTRRPSSNRRTDAEPTAMRPLLFFPPTGAAGSSPLRSRGGAALAAGTCPLTALSPFLAGAAAKSQLASPRRPPEEPRPRHGVLDHLPAGGAGFRHLVPSILLLQSCEDEKCEGICQMDDVLDCVCFLHHSRDTHRHHSLLEIDEYISQARDKSYETMMRVGKRGLNLAANAAVTAAAKGQGVLSEKLRSFSMQDLTLIRDDDTVHLRSPEPRMRTSATGHLETVDDSGASCYSSSEEMTLSQRHNGAQSDARTDPSDDDTGDKVPKRTQSLKAPKKVTKTEPPQKTVKARPKKKVTGSSAAGESA</sequence>
<dbReference type="GO" id="GO:0050916">
    <property type="term" value="P:sensory perception of sweet taste"/>
    <property type="evidence" value="ECO:0007669"/>
    <property type="project" value="Ensembl"/>
</dbReference>
<evidence type="ECO:0000313" key="3">
    <source>
        <dbReference type="Proteomes" id="UP000472272"/>
    </source>
</evidence>
<accession>A0A670HSR3</accession>
<proteinExistence type="predicted"/>
<dbReference type="GO" id="GO:0005789">
    <property type="term" value="C:endoplasmic reticulum membrane"/>
    <property type="evidence" value="ECO:0007669"/>
    <property type="project" value="Ensembl"/>
</dbReference>
<protein>
    <submittedName>
        <fullName evidence="2">Receptor accessory protein 2</fullName>
    </submittedName>
</protein>
<dbReference type="GO" id="GO:0050913">
    <property type="term" value="P:sensory perception of bitter taste"/>
    <property type="evidence" value="ECO:0007669"/>
    <property type="project" value="Ensembl"/>
</dbReference>